<reference evidence="2" key="1">
    <citation type="journal article" date="2020" name="mSystems">
        <title>Genome- and Community-Level Interaction Insights into Carbon Utilization and Element Cycling Functions of Hydrothermarchaeota in Hydrothermal Sediment.</title>
        <authorList>
            <person name="Zhou Z."/>
            <person name="Liu Y."/>
            <person name="Xu W."/>
            <person name="Pan J."/>
            <person name="Luo Z.H."/>
            <person name="Li M."/>
        </authorList>
    </citation>
    <scope>NUCLEOTIDE SEQUENCE [LARGE SCALE GENOMIC DNA]</scope>
    <source>
        <strain evidence="2">HyVt-456</strain>
    </source>
</reference>
<feature type="binding site" evidence="1">
    <location>
        <position position="58"/>
    </location>
    <ligand>
        <name>substrate</name>
    </ligand>
</feature>
<dbReference type="Proteomes" id="UP000886005">
    <property type="component" value="Unassembled WGS sequence"/>
</dbReference>
<dbReference type="Gene3D" id="3.40.50.1240">
    <property type="entry name" value="Phosphoglycerate mutase-like"/>
    <property type="match status" value="1"/>
</dbReference>
<protein>
    <submittedName>
        <fullName evidence="2">Histidine phosphatase family protein</fullName>
    </submittedName>
</protein>
<dbReference type="SMART" id="SM00855">
    <property type="entry name" value="PGAM"/>
    <property type="match status" value="1"/>
</dbReference>
<dbReference type="EMBL" id="DRLD01000071">
    <property type="protein sequence ID" value="HED09577.1"/>
    <property type="molecule type" value="Genomic_DNA"/>
</dbReference>
<dbReference type="SUPFAM" id="SSF53254">
    <property type="entry name" value="Phosphoglycerate mutase-like"/>
    <property type="match status" value="1"/>
</dbReference>
<evidence type="ECO:0000313" key="2">
    <source>
        <dbReference type="EMBL" id="HED09577.1"/>
    </source>
</evidence>
<gene>
    <name evidence="2" type="ORF">ENJ10_02725</name>
</gene>
<dbReference type="CDD" id="cd07067">
    <property type="entry name" value="HP_PGM_like"/>
    <property type="match status" value="1"/>
</dbReference>
<proteinExistence type="predicted"/>
<organism evidence="2">
    <name type="scientific">Caldithrix abyssi</name>
    <dbReference type="NCBI Taxonomy" id="187145"/>
    <lineage>
        <taxon>Bacteria</taxon>
        <taxon>Pseudomonadati</taxon>
        <taxon>Calditrichota</taxon>
        <taxon>Calditrichia</taxon>
        <taxon>Calditrichales</taxon>
        <taxon>Calditrichaceae</taxon>
        <taxon>Caldithrix</taxon>
    </lineage>
</organism>
<comment type="caution">
    <text evidence="2">The sequence shown here is derived from an EMBL/GenBank/DDBJ whole genome shotgun (WGS) entry which is preliminary data.</text>
</comment>
<sequence>MKTLYIMRHGKSAWHSGAEKDFDRPLNPRGQRDVPRIAHALHDHNAHPDIIISSPARRAITTARLLCASVQFPLCRIREMDSLYMAPLKTLTAAISGLDEKYTQALLVGHNPGLTHLINYFLGNRMENLPTAAVMGLEAGVDDWQAFVPGVVREKFFISPKSL</sequence>
<dbReference type="InterPro" id="IPR013078">
    <property type="entry name" value="His_Pase_superF_clade-1"/>
</dbReference>
<dbReference type="PANTHER" id="PTHR47623:SF1">
    <property type="entry name" value="OS09G0287300 PROTEIN"/>
    <property type="match status" value="1"/>
</dbReference>
<dbReference type="InterPro" id="IPR029033">
    <property type="entry name" value="His_PPase_superfam"/>
</dbReference>
<dbReference type="PANTHER" id="PTHR47623">
    <property type="entry name" value="OS09G0287300 PROTEIN"/>
    <property type="match status" value="1"/>
</dbReference>
<dbReference type="Pfam" id="PF00300">
    <property type="entry name" value="His_Phos_1"/>
    <property type="match status" value="1"/>
</dbReference>
<dbReference type="AlphaFoldDB" id="A0A7V1LL98"/>
<evidence type="ECO:0000256" key="1">
    <source>
        <dbReference type="PIRSR" id="PIRSR613078-2"/>
    </source>
</evidence>
<name>A0A7V1LL98_CALAY</name>
<accession>A0A7V1LL98</accession>